<keyword evidence="1" id="KW-1133">Transmembrane helix</keyword>
<feature type="transmembrane region" description="Helical" evidence="1">
    <location>
        <begin position="257"/>
        <end position="274"/>
    </location>
</feature>
<dbReference type="SUPFAM" id="SSF103481">
    <property type="entry name" value="Multidrug resistance efflux transporter EmrE"/>
    <property type="match status" value="2"/>
</dbReference>
<evidence type="ECO:0000256" key="1">
    <source>
        <dbReference type="SAM" id="Phobius"/>
    </source>
</evidence>
<dbReference type="KEGG" id="ccr:CC_1542"/>
<gene>
    <name evidence="2" type="ordered locus">CC_1542</name>
</gene>
<evidence type="ECO:0000313" key="2">
    <source>
        <dbReference type="EMBL" id="AAK23521.1"/>
    </source>
</evidence>
<organism evidence="2 3">
    <name type="scientific">Caulobacter vibrioides (strain ATCC 19089 / CIP 103742 / CB 15)</name>
    <name type="common">Caulobacter crescentus</name>
    <dbReference type="NCBI Taxonomy" id="190650"/>
    <lineage>
        <taxon>Bacteria</taxon>
        <taxon>Pseudomonadati</taxon>
        <taxon>Pseudomonadota</taxon>
        <taxon>Alphaproteobacteria</taxon>
        <taxon>Caulobacterales</taxon>
        <taxon>Caulobacteraceae</taxon>
        <taxon>Caulobacter</taxon>
    </lineage>
</organism>
<proteinExistence type="predicted"/>
<feature type="transmembrane region" description="Helical" evidence="1">
    <location>
        <begin position="106"/>
        <end position="129"/>
    </location>
</feature>
<dbReference type="HOGENOM" id="CLU_069810_0_0_5"/>
<name>Q9A822_CAUVC</name>
<dbReference type="Proteomes" id="UP000001816">
    <property type="component" value="Chromosome"/>
</dbReference>
<dbReference type="PIR" id="E87440">
    <property type="entry name" value="E87440"/>
</dbReference>
<feature type="transmembrane region" description="Helical" evidence="1">
    <location>
        <begin position="164"/>
        <end position="184"/>
    </location>
</feature>
<dbReference type="STRING" id="190650.CC_1542"/>
<dbReference type="PATRIC" id="fig|190650.5.peg.1570"/>
<evidence type="ECO:0000313" key="3">
    <source>
        <dbReference type="Proteomes" id="UP000001816"/>
    </source>
</evidence>
<reference evidence="2 3" key="1">
    <citation type="journal article" date="2001" name="Proc. Natl. Acad. Sci. U.S.A.">
        <title>Complete genome sequence of Caulobacter crescentus.</title>
        <authorList>
            <person name="Nierman W.C."/>
            <person name="Feldblyum T.V."/>
            <person name="Laub M.T."/>
            <person name="Paulsen I.T."/>
            <person name="Nelson K.E."/>
            <person name="Eisen J.A."/>
            <person name="Heidelberg J.F."/>
            <person name="Alley M.R."/>
            <person name="Ohta N."/>
            <person name="Maddock J.R."/>
            <person name="Potocka I."/>
            <person name="Nelson W.C."/>
            <person name="Newton A."/>
            <person name="Stephens C."/>
            <person name="Phadke N.D."/>
            <person name="Ely B."/>
            <person name="DeBoy R.T."/>
            <person name="Dodson R.J."/>
            <person name="Durkin A.S."/>
            <person name="Gwinn M.L."/>
            <person name="Haft D.H."/>
            <person name="Kolonay J.F."/>
            <person name="Smit J."/>
            <person name="Craven M.B."/>
            <person name="Khouri H."/>
            <person name="Shetty J."/>
            <person name="Berry K."/>
            <person name="Utterback T."/>
            <person name="Tran K."/>
            <person name="Wolf A."/>
            <person name="Vamathevan J."/>
            <person name="Ermolaeva M."/>
            <person name="White O."/>
            <person name="Salzberg S.L."/>
            <person name="Venter J.C."/>
            <person name="Shapiro L."/>
            <person name="Fraser C.M."/>
        </authorList>
    </citation>
    <scope>NUCLEOTIDE SEQUENCE [LARGE SCALE GENOMIC DNA]</scope>
    <source>
        <strain evidence="3">ATCC 19089 / CB15</strain>
    </source>
</reference>
<dbReference type="SMR" id="Q9A822"/>
<accession>Q9A822</accession>
<dbReference type="BioCyc" id="CAULO:CC1542-MONOMER"/>
<keyword evidence="3" id="KW-1185">Reference proteome</keyword>
<evidence type="ECO:0008006" key="4">
    <source>
        <dbReference type="Google" id="ProtNLM"/>
    </source>
</evidence>
<protein>
    <recommendedName>
        <fullName evidence="4">Multidrug transporter</fullName>
    </recommendedName>
</protein>
<dbReference type="eggNOG" id="COG0697">
    <property type="taxonomic scope" value="Bacteria"/>
</dbReference>
<feature type="transmembrane region" description="Helical" evidence="1">
    <location>
        <begin position="12"/>
        <end position="32"/>
    </location>
</feature>
<dbReference type="EMBL" id="AE005673">
    <property type="protein sequence ID" value="AAK23521.1"/>
    <property type="molecule type" value="Genomic_DNA"/>
</dbReference>
<feature type="transmembrane region" description="Helical" evidence="1">
    <location>
        <begin position="286"/>
        <end position="303"/>
    </location>
</feature>
<feature type="transmembrane region" description="Helical" evidence="1">
    <location>
        <begin position="135"/>
        <end position="152"/>
    </location>
</feature>
<feature type="transmembrane region" description="Helical" evidence="1">
    <location>
        <begin position="230"/>
        <end position="251"/>
    </location>
</feature>
<feature type="transmembrane region" description="Helical" evidence="1">
    <location>
        <begin position="79"/>
        <end position="99"/>
    </location>
</feature>
<keyword evidence="1" id="KW-0472">Membrane</keyword>
<feature type="transmembrane region" description="Helical" evidence="1">
    <location>
        <begin position="196"/>
        <end position="218"/>
    </location>
</feature>
<dbReference type="InterPro" id="IPR037185">
    <property type="entry name" value="EmrE-like"/>
</dbReference>
<dbReference type="EnsemblBacteria" id="AAK23521">
    <property type="protein sequence ID" value="AAK23521"/>
    <property type="gene ID" value="CC_1542"/>
</dbReference>
<keyword evidence="1" id="KW-0812">Transmembrane</keyword>
<sequence>MGSAHVDKGEGRLIWIPITVAATAFQVARNAAQRSIMGEAGPWGATLVRFLFGLPFATLFAAIAWLVTPGATAHASLPFWIACVAGAGLQIAATAALLTAMQRSSFALGTAMQQSGLPFALIWGVLFFGDHVGPVAWAGGLIATLGLAILTWPRGEVVMRKDAVWAGLGSGAIFALSANCFRQASLAFEPAHPAASAFVTVMVVQAIQTLALTSYLAWRDRAALKAVIAAWRQSLGAGFCGAAASGLWFTAMTLSPVGPVRAVGVVEMPIAAIAGRRLFKERLTPLQVVAGLVTAVGVVMAALG</sequence>
<dbReference type="AlphaFoldDB" id="Q9A822"/>
<feature type="transmembrane region" description="Helical" evidence="1">
    <location>
        <begin position="44"/>
        <end position="67"/>
    </location>
</feature>